<organism evidence="2 4">
    <name type="scientific">Flavobacterium hydatis</name>
    <name type="common">Cytophaga aquatilis</name>
    <dbReference type="NCBI Taxonomy" id="991"/>
    <lineage>
        <taxon>Bacteria</taxon>
        <taxon>Pseudomonadati</taxon>
        <taxon>Bacteroidota</taxon>
        <taxon>Flavobacteriia</taxon>
        <taxon>Flavobacteriales</taxon>
        <taxon>Flavobacteriaceae</taxon>
        <taxon>Flavobacterium</taxon>
    </lineage>
</organism>
<dbReference type="EMBL" id="JPRM01000020">
    <property type="protein sequence ID" value="KFF15563.1"/>
    <property type="molecule type" value="Genomic_DNA"/>
</dbReference>
<dbReference type="Proteomes" id="UP000198424">
    <property type="component" value="Unassembled WGS sequence"/>
</dbReference>
<reference evidence="3 5" key="2">
    <citation type="submission" date="2016-11" db="EMBL/GenBank/DDBJ databases">
        <title>Whole genomes of Flavobacteriaceae.</title>
        <authorList>
            <person name="Stine C."/>
            <person name="Li C."/>
            <person name="Tadesse D."/>
        </authorList>
    </citation>
    <scope>NUCLEOTIDE SEQUENCE [LARGE SCALE GENOMIC DNA]</scope>
    <source>
        <strain evidence="3 5">ATCC 29551</strain>
    </source>
</reference>
<dbReference type="AlphaFoldDB" id="A0A086AFU9"/>
<keyword evidence="5" id="KW-1185">Reference proteome</keyword>
<evidence type="ECO:0000313" key="4">
    <source>
        <dbReference type="Proteomes" id="UP000028712"/>
    </source>
</evidence>
<dbReference type="Proteomes" id="UP000028712">
    <property type="component" value="Unassembled WGS sequence"/>
</dbReference>
<comment type="caution">
    <text evidence="2">The sequence shown here is derived from an EMBL/GenBank/DDBJ whole genome shotgun (WGS) entry which is preliminary data.</text>
</comment>
<dbReference type="STRING" id="991.IW20_13855"/>
<accession>A0A086AFU9</accession>
<sequence length="61" mass="7055">MVVKSPQPDEGSARTCSEQPDPLFLRDTPKLLYFIVAIKVRIKIENPTDFIVCRVFCFILR</sequence>
<proteinExistence type="predicted"/>
<feature type="region of interest" description="Disordered" evidence="1">
    <location>
        <begin position="1"/>
        <end position="21"/>
    </location>
</feature>
<reference evidence="2 4" key="1">
    <citation type="submission" date="2014-07" db="EMBL/GenBank/DDBJ databases">
        <title>Genome of Flavobacterium hydatis DSM 2063.</title>
        <authorList>
            <person name="Pipes S.E."/>
            <person name="Stropko S.J."/>
            <person name="Newman J.D."/>
        </authorList>
    </citation>
    <scope>NUCLEOTIDE SEQUENCE [LARGE SCALE GENOMIC DNA]</scope>
    <source>
        <strain evidence="2 4">DSM 2063</strain>
    </source>
</reference>
<gene>
    <name evidence="3" type="ORF">B0A62_20120</name>
    <name evidence="2" type="ORF">IW20_13855</name>
</gene>
<evidence type="ECO:0000256" key="1">
    <source>
        <dbReference type="SAM" id="MobiDB-lite"/>
    </source>
</evidence>
<evidence type="ECO:0000313" key="3">
    <source>
        <dbReference type="EMBL" id="OXA89853.1"/>
    </source>
</evidence>
<name>A0A086AFU9_FLAHY</name>
<protein>
    <submittedName>
        <fullName evidence="2">Uncharacterized protein</fullName>
    </submittedName>
</protein>
<evidence type="ECO:0000313" key="5">
    <source>
        <dbReference type="Proteomes" id="UP000198424"/>
    </source>
</evidence>
<evidence type="ECO:0000313" key="2">
    <source>
        <dbReference type="EMBL" id="KFF15563.1"/>
    </source>
</evidence>
<dbReference type="EMBL" id="MUGY01000029">
    <property type="protein sequence ID" value="OXA89853.1"/>
    <property type="molecule type" value="Genomic_DNA"/>
</dbReference>